<evidence type="ECO:0000313" key="4">
    <source>
        <dbReference type="Proteomes" id="UP000191812"/>
    </source>
</evidence>
<organism evidence="3 4">
    <name type="scientific">Agrobacterium genomosp. 13 str. CFBP 6927</name>
    <dbReference type="NCBI Taxonomy" id="1183428"/>
    <lineage>
        <taxon>Bacteria</taxon>
        <taxon>Pseudomonadati</taxon>
        <taxon>Pseudomonadota</taxon>
        <taxon>Alphaproteobacteria</taxon>
        <taxon>Hyphomicrobiales</taxon>
        <taxon>Rhizobiaceae</taxon>
        <taxon>Rhizobium/Agrobacterium group</taxon>
        <taxon>Agrobacterium</taxon>
        <taxon>Agrobacterium tumefaciens complex</taxon>
    </lineage>
</organism>
<dbReference type="Gene3D" id="2.40.128.130">
    <property type="entry name" value="Autotransporter beta-domain"/>
    <property type="match status" value="1"/>
</dbReference>
<evidence type="ECO:0000256" key="1">
    <source>
        <dbReference type="ARBA" id="ARBA00022729"/>
    </source>
</evidence>
<proteinExistence type="predicted"/>
<dbReference type="InterPro" id="IPR005546">
    <property type="entry name" value="Autotransporte_beta"/>
</dbReference>
<dbReference type="InterPro" id="IPR011050">
    <property type="entry name" value="Pectin_lyase_fold/virulence"/>
</dbReference>
<dbReference type="NCBIfam" id="TIGR02601">
    <property type="entry name" value="autotrns_rpt"/>
    <property type="match status" value="2"/>
</dbReference>
<dbReference type="Pfam" id="PF12951">
    <property type="entry name" value="PATR"/>
    <property type="match status" value="3"/>
</dbReference>
<comment type="caution">
    <text evidence="3">The sequence shown here is derived from an EMBL/GenBank/DDBJ whole genome shotgun (WGS) entry which is preliminary data.</text>
</comment>
<dbReference type="SMART" id="SM00869">
    <property type="entry name" value="Autotransporter"/>
    <property type="match status" value="1"/>
</dbReference>
<dbReference type="Proteomes" id="UP000191812">
    <property type="component" value="Unassembled WGS sequence"/>
</dbReference>
<dbReference type="SUPFAM" id="SSF103515">
    <property type="entry name" value="Autotransporter"/>
    <property type="match status" value="1"/>
</dbReference>
<dbReference type="InterPro" id="IPR030895">
    <property type="entry name" value="T5SS_PEPC_rpt"/>
</dbReference>
<dbReference type="NCBIfam" id="TIGR04393">
    <property type="entry name" value="rpt_T5SS_PEPC"/>
    <property type="match status" value="5"/>
</dbReference>
<keyword evidence="4" id="KW-1185">Reference proteome</keyword>
<dbReference type="NCBIfam" id="TIGR01414">
    <property type="entry name" value="autotrans_barl"/>
    <property type="match status" value="1"/>
</dbReference>
<protein>
    <recommendedName>
        <fullName evidence="2">Autotransporter domain-containing protein</fullName>
    </recommendedName>
</protein>
<evidence type="ECO:0000259" key="2">
    <source>
        <dbReference type="PROSITE" id="PS51208"/>
    </source>
</evidence>
<dbReference type="Pfam" id="PF03797">
    <property type="entry name" value="Autotransporter"/>
    <property type="match status" value="1"/>
</dbReference>
<dbReference type="EMBL" id="FBWH01000045">
    <property type="protein sequence ID" value="CUX59603.1"/>
    <property type="molecule type" value="Genomic_DNA"/>
</dbReference>
<feature type="domain" description="Autotransporter" evidence="2">
    <location>
        <begin position="1109"/>
        <end position="1383"/>
    </location>
</feature>
<evidence type="ECO:0000313" key="3">
    <source>
        <dbReference type="EMBL" id="CUX59603.1"/>
    </source>
</evidence>
<gene>
    <name evidence="3" type="ORF">AGR13a_Lc60014</name>
</gene>
<dbReference type="InterPro" id="IPR013425">
    <property type="entry name" value="Autotrns_rpt"/>
</dbReference>
<name>A0ABM9VLN9_9HYPH</name>
<dbReference type="InterPro" id="IPR036709">
    <property type="entry name" value="Autotransporte_beta_dom_sf"/>
</dbReference>
<accession>A0ABM9VLN9</accession>
<dbReference type="SUPFAM" id="SSF51126">
    <property type="entry name" value="Pectin lyase-like"/>
    <property type="match status" value="1"/>
</dbReference>
<reference evidence="3 4" key="1">
    <citation type="submission" date="2016-01" db="EMBL/GenBank/DDBJ databases">
        <authorList>
            <person name="Regsiter A."/>
            <person name="william w."/>
        </authorList>
    </citation>
    <scope>NUCLEOTIDE SEQUENCE [LARGE SCALE GENOMIC DNA]</scope>
    <source>
        <strain evidence="3 4">CFBP 6927</strain>
    </source>
</reference>
<sequence>MSDCFRRDRCKPQKIGSGADVLFGRFRRGSTRLFALMFSAVIAPPALAETIVWGGSATDEWFFPLSWISYQRVPGPDDAAMIDGDGPRIPNGREAEAYRLVVGVNAGSTMTVEGGLSTVYTSIGLLNGVSGRLNFSGGTWSNARDVSVGESGIGELRLSGSAAVSGGNVFIGEKDTGQGIFFLDNSSSFANSGTVFVGYGAKATFLTGGIGDLEVLGASRLETGSLVVADGVGTTGTVSVEGQDSSLTASGDMVVGNGGQGIFTIAAGGTVTIRGNTVIGNLESADASALNINGAGSLLETEGALVVGDMGAATMSIGAGAAVASGTVVIGRHSASIVSIAGGGTKWTTGALLIGGDASDPASPAGNGTLNVTTGGKVESVSARLGIVAGAVGEATVDGGGSGWTVGSGGLGVGIDGTGSLTVTGGAVVDSSNTVLGANTGSSGTATVSGSGSTLRNAGNLYVGGAGDAALNIEADGSVTSDSGYVARLTGSTSSVIVSGGGSNWTLARALVVGYQNGTYGDVSVITGGGIQAGQVTLGNLAGSSGAMTIDGTGSNVSVQVDNNIAYSGYMDIGYDGSGSVAVSNGASLDAYKLYLGTEARSDGTLYVTGTGSRVEIGNALTIGYGGSGVVDVSGGASLAATTIFIASRAGSTGVLNIGAAAGQTAYSAGTVEAEAILFGAGNGRIVFNHSETAYILSADISGAGHVDAENGVTILSGYNDYSGGTTISGGTLKGTVTGFGSGEIVNNAELVVDGAGTLSNVISGTGTFEKTGSGNLVLAGNSSYSGGTTISGGALTGTAKSFGSGEIVNNAILAVEGAGTLSNVISGTGTFEKAGDGNLILSGNSTYTGITAVSSGKLSVNGSFASAVSVSSGAALGGSGTIGGLTVGSGGTLSPGNSIGTLTSTGDVVFASGSTYAVEVDASGDSDRLAVNGTITIDNNVALVVTPLASGGAYSLDTRYTILTATGGVTGTFSGISENFAYLSARVTKSTDSNTAYLSFARASQAAGLFAAETSTENARAAANAVEALGEALPLYRAALFLQSGETQTAFSQLSGETHPSLAMALINRSQLTRDVILDRLRSAFRSVDAGSILPVAGASGGKEPFNIDEGTLTFWSSGFGSRGHTGGNGSSAETRGGGILFGLEGDWGNGWRTGLAAGYGRDAVSQPALAAKADVDSYYAAAYAGGSIGPASLRLGAIHAFQDIETRRKISLSTLKDELTAGYDASTTQVFAEAAWLFDFELTRIEPYANVSYVKTNTDAFNEKGGIAAVSSGSASHDQLYSTLGARISRDISLESMPGRATFDMGWRHAYGDPTVESALFYEGGGAFSVASAATARDVALLGLGLSYDLAPSATLTFRYGAVFGGGVLDQSAFAELGVRF</sequence>
<dbReference type="InterPro" id="IPR006315">
    <property type="entry name" value="OM_autotransptr_brl_dom"/>
</dbReference>
<keyword evidence="1" id="KW-0732">Signal</keyword>
<dbReference type="PROSITE" id="PS51208">
    <property type="entry name" value="AUTOTRANSPORTER"/>
    <property type="match status" value="1"/>
</dbReference>